<sequence length="810" mass="87146">MTISIDRRIAEELGVRENQVTAAVALLDGGATVPFVARYRKEATGALDDAQLRHLEERLRYLRELEERRAVILDSIRSQGKLEPELEARINEADSKARLEDIYLPFKPKRRTKAQIAREAGLEPLADALLGDPGLDPQDAGAAYVDPEKGVADTAAALEGARAILVERFTEDADLVGELRERLWQRGRLVAQVREGREQDGAKFADYFDFSEGLMELPSHRVLAMFRGEKEEVLTLTLKPEDDEDAAPTAPGPYERAIAARYRIADRGRPGDRWLLDTVRWAWRTRVFVRLDIDLRMRLWQRAEDDGVGVFAANLRDLLLAAPAGSRPTLGLDPGLRTGVKVSVVDGTGKVVATDTVYPHAPARRWDEALATLARLVREHGVELVAIGNGTASRETDRLAGELVKLVAPAKLTKVMVSEAGASVYSASAYASRELPDLDVSLRGAVSIARRLQDPLAELVKIDPKSIGVGQYQHDLSEVKLSRSLDTVVEDCVNAVGVDVNTASVPLLSRVSGINSTIAQNIVDHRDAHGPFRARSALTEVPRLGPKAFEQCAGFLRIRGGDDPLDASSVHPESYPVVRRILNATGGQVGDLIGNGSALRGLDPNDFVDEVFGLPTVTDILKELEKPGRDPRPAFTTAAFKEGVETLADLRRGMILEGVITNVAAFGAFVDVGVHQDGLVHVSAMSKSFVNDPRDVAKPGDIVRVKVMDVDTDRKRISLSMRLDDDPEAERPAKGGGGRAERGEGGRGAGGGGGRRRGEGGGQGGQGGQGGRGGQGGGRQTGRRGGAPDAGGNSAMAEALRRAGLDKGLR</sequence>
<keyword evidence="4" id="KW-1185">Reference proteome</keyword>
<dbReference type="InterPro" id="IPR010994">
    <property type="entry name" value="RuvA_2-like"/>
</dbReference>
<dbReference type="Pfam" id="PF16921">
    <property type="entry name" value="Tex_YqgF"/>
    <property type="match status" value="1"/>
</dbReference>
<proteinExistence type="predicted"/>
<dbReference type="FunFam" id="1.10.10.650:FF:000001">
    <property type="entry name" value="S1 RNA-binding domain 1"/>
    <property type="match status" value="1"/>
</dbReference>
<dbReference type="PANTHER" id="PTHR10724:SF10">
    <property type="entry name" value="S1 RNA-BINDING DOMAIN-CONTAINING PROTEIN 1"/>
    <property type="match status" value="1"/>
</dbReference>
<feature type="compositionally biased region" description="Basic and acidic residues" evidence="1">
    <location>
        <begin position="729"/>
        <end position="745"/>
    </location>
</feature>
<dbReference type="InterPro" id="IPR018974">
    <property type="entry name" value="Tex-like_N"/>
</dbReference>
<comment type="caution">
    <text evidence="3">The sequence shown here is derived from an EMBL/GenBank/DDBJ whole genome shotgun (WGS) entry which is preliminary data.</text>
</comment>
<dbReference type="InterPro" id="IPR023323">
    <property type="entry name" value="Tex-like_dom_sf"/>
</dbReference>
<dbReference type="Pfam" id="PF17674">
    <property type="entry name" value="HHH_9"/>
    <property type="match status" value="1"/>
</dbReference>
<dbReference type="InterPro" id="IPR006641">
    <property type="entry name" value="YqgF/RNaseH-like_dom"/>
</dbReference>
<dbReference type="FunFam" id="1.10.150.310:FF:000001">
    <property type="entry name" value="RNA-binding transcriptional accessory protein"/>
    <property type="match status" value="1"/>
</dbReference>
<feature type="domain" description="S1 motif" evidence="2">
    <location>
        <begin position="653"/>
        <end position="722"/>
    </location>
</feature>
<dbReference type="Pfam" id="PF00575">
    <property type="entry name" value="S1"/>
    <property type="match status" value="1"/>
</dbReference>
<dbReference type="InterPro" id="IPR012340">
    <property type="entry name" value="NA-bd_OB-fold"/>
</dbReference>
<dbReference type="FunFam" id="3.30.420.140:FF:000001">
    <property type="entry name" value="RNA-binding transcriptional accessory protein"/>
    <property type="match status" value="1"/>
</dbReference>
<dbReference type="Gene3D" id="1.10.10.650">
    <property type="entry name" value="RuvA domain 2-like"/>
    <property type="match status" value="1"/>
</dbReference>
<dbReference type="EMBL" id="JAJAQC010000036">
    <property type="protein sequence ID" value="MDA0566443.1"/>
    <property type="molecule type" value="Genomic_DNA"/>
</dbReference>
<dbReference type="AlphaFoldDB" id="A0A9X3SF09"/>
<dbReference type="PANTHER" id="PTHR10724">
    <property type="entry name" value="30S RIBOSOMAL PROTEIN S1"/>
    <property type="match status" value="1"/>
</dbReference>
<dbReference type="Gene3D" id="3.30.420.140">
    <property type="entry name" value="YqgF/RNase H-like domain"/>
    <property type="match status" value="1"/>
</dbReference>
<dbReference type="RefSeq" id="WP_270073701.1">
    <property type="nucleotide sequence ID" value="NZ_JAJAQC010000036.1"/>
</dbReference>
<dbReference type="InterPro" id="IPR050437">
    <property type="entry name" value="Ribos_protein_bS1-like"/>
</dbReference>
<dbReference type="InterPro" id="IPR037027">
    <property type="entry name" value="YqgF/RNaseH-like_dom_sf"/>
</dbReference>
<dbReference type="Pfam" id="PF12836">
    <property type="entry name" value="HHH_3"/>
    <property type="match status" value="1"/>
</dbReference>
<evidence type="ECO:0000259" key="2">
    <source>
        <dbReference type="PROSITE" id="PS50126"/>
    </source>
</evidence>
<dbReference type="SUPFAM" id="SSF50249">
    <property type="entry name" value="Nucleic acid-binding proteins"/>
    <property type="match status" value="1"/>
</dbReference>
<dbReference type="Gene3D" id="1.10.3500.10">
    <property type="entry name" value="Tex N-terminal region-like"/>
    <property type="match status" value="1"/>
</dbReference>
<dbReference type="InterPro" id="IPR032639">
    <property type="entry name" value="Tex_YqgF"/>
</dbReference>
<gene>
    <name evidence="3" type="ORF">LG943_19295</name>
</gene>
<dbReference type="Proteomes" id="UP001140076">
    <property type="component" value="Unassembled WGS sequence"/>
</dbReference>
<feature type="region of interest" description="Disordered" evidence="1">
    <location>
        <begin position="718"/>
        <end position="810"/>
    </location>
</feature>
<dbReference type="GO" id="GO:0003729">
    <property type="term" value="F:mRNA binding"/>
    <property type="evidence" value="ECO:0007669"/>
    <property type="project" value="UniProtKB-ARBA"/>
</dbReference>
<evidence type="ECO:0000313" key="4">
    <source>
        <dbReference type="Proteomes" id="UP001140076"/>
    </source>
</evidence>
<dbReference type="InterPro" id="IPR041692">
    <property type="entry name" value="HHH_9"/>
</dbReference>
<dbReference type="GO" id="GO:0006412">
    <property type="term" value="P:translation"/>
    <property type="evidence" value="ECO:0007669"/>
    <property type="project" value="TreeGrafter"/>
</dbReference>
<dbReference type="InterPro" id="IPR044146">
    <property type="entry name" value="S1_Tex"/>
</dbReference>
<dbReference type="Gene3D" id="2.40.50.140">
    <property type="entry name" value="Nucleic acid-binding proteins"/>
    <property type="match status" value="1"/>
</dbReference>
<dbReference type="InterPro" id="IPR003029">
    <property type="entry name" value="S1_domain"/>
</dbReference>
<accession>A0A9X3SF09</accession>
<dbReference type="GO" id="GO:0005737">
    <property type="term" value="C:cytoplasm"/>
    <property type="evidence" value="ECO:0007669"/>
    <property type="project" value="UniProtKB-ARBA"/>
</dbReference>
<evidence type="ECO:0000313" key="3">
    <source>
        <dbReference type="EMBL" id="MDA0566443.1"/>
    </source>
</evidence>
<name>A0A9X3SF09_9ACTN</name>
<dbReference type="SMART" id="SM00316">
    <property type="entry name" value="S1"/>
    <property type="match status" value="1"/>
</dbReference>
<feature type="compositionally biased region" description="Gly residues" evidence="1">
    <location>
        <begin position="760"/>
        <end position="789"/>
    </location>
</feature>
<feature type="compositionally biased region" description="Basic and acidic residues" evidence="1">
    <location>
        <begin position="799"/>
        <end position="810"/>
    </location>
</feature>
<dbReference type="Pfam" id="PF22706">
    <property type="entry name" value="Tex_central_region"/>
    <property type="match status" value="1"/>
</dbReference>
<dbReference type="Pfam" id="PF09371">
    <property type="entry name" value="Tex_N"/>
    <property type="match status" value="1"/>
</dbReference>
<dbReference type="GO" id="GO:0003735">
    <property type="term" value="F:structural constituent of ribosome"/>
    <property type="evidence" value="ECO:0007669"/>
    <property type="project" value="TreeGrafter"/>
</dbReference>
<reference evidence="3" key="1">
    <citation type="submission" date="2021-10" db="EMBL/GenBank/DDBJ databases">
        <title>Streptomonospora sp. nov., isolated from mangrove soil.</title>
        <authorList>
            <person name="Chen X."/>
            <person name="Ge X."/>
            <person name="Liu W."/>
        </authorList>
    </citation>
    <scope>NUCLEOTIDE SEQUENCE</scope>
    <source>
        <strain evidence="3">S1-112</strain>
    </source>
</reference>
<dbReference type="SUPFAM" id="SSF158832">
    <property type="entry name" value="Tex N-terminal region-like"/>
    <property type="match status" value="1"/>
</dbReference>
<dbReference type="InterPro" id="IPR012337">
    <property type="entry name" value="RNaseH-like_sf"/>
</dbReference>
<dbReference type="SUPFAM" id="SSF53098">
    <property type="entry name" value="Ribonuclease H-like"/>
    <property type="match status" value="1"/>
</dbReference>
<dbReference type="FunFam" id="2.40.50.140:FF:000051">
    <property type="entry name" value="RNA-binding transcriptional accessory protein"/>
    <property type="match status" value="1"/>
</dbReference>
<dbReference type="Gene3D" id="1.10.150.310">
    <property type="entry name" value="Tex RuvX-like domain-like"/>
    <property type="match status" value="1"/>
</dbReference>
<dbReference type="InterPro" id="IPR055179">
    <property type="entry name" value="Tex-like_central_region"/>
</dbReference>
<evidence type="ECO:0000256" key="1">
    <source>
        <dbReference type="SAM" id="MobiDB-lite"/>
    </source>
</evidence>
<dbReference type="GO" id="GO:0006139">
    <property type="term" value="P:nucleobase-containing compound metabolic process"/>
    <property type="evidence" value="ECO:0007669"/>
    <property type="project" value="InterPro"/>
</dbReference>
<dbReference type="SUPFAM" id="SSF47781">
    <property type="entry name" value="RuvA domain 2-like"/>
    <property type="match status" value="2"/>
</dbReference>
<dbReference type="InterPro" id="IPR023319">
    <property type="entry name" value="Tex-like_HTH_dom_sf"/>
</dbReference>
<dbReference type="CDD" id="cd05685">
    <property type="entry name" value="S1_Tex"/>
    <property type="match status" value="1"/>
</dbReference>
<protein>
    <submittedName>
        <fullName evidence="3">RNA-binding transcriptional accessory protein</fullName>
    </submittedName>
</protein>
<dbReference type="PROSITE" id="PS50126">
    <property type="entry name" value="S1"/>
    <property type="match status" value="1"/>
</dbReference>
<dbReference type="SMART" id="SM00732">
    <property type="entry name" value="YqgFc"/>
    <property type="match status" value="1"/>
</dbReference>
<organism evidence="3 4">
    <name type="scientific">Streptomonospora mangrovi</name>
    <dbReference type="NCBI Taxonomy" id="2883123"/>
    <lineage>
        <taxon>Bacteria</taxon>
        <taxon>Bacillati</taxon>
        <taxon>Actinomycetota</taxon>
        <taxon>Actinomycetes</taxon>
        <taxon>Streptosporangiales</taxon>
        <taxon>Nocardiopsidaceae</taxon>
        <taxon>Streptomonospora</taxon>
    </lineage>
</organism>